<evidence type="ECO:0000256" key="3">
    <source>
        <dbReference type="ARBA" id="ARBA00022989"/>
    </source>
</evidence>
<evidence type="ECO:0000313" key="7">
    <source>
        <dbReference type="EMBL" id="AWB34778.1"/>
    </source>
</evidence>
<dbReference type="InterPro" id="IPR000515">
    <property type="entry name" value="MetI-like"/>
</dbReference>
<evidence type="ECO:0000256" key="4">
    <source>
        <dbReference type="ARBA" id="ARBA00023136"/>
    </source>
</evidence>
<dbReference type="PROSITE" id="PS50928">
    <property type="entry name" value="ABC_TM1"/>
    <property type="match status" value="2"/>
</dbReference>
<dbReference type="Pfam" id="PF00528">
    <property type="entry name" value="BPD_transp_1"/>
    <property type="match status" value="2"/>
</dbReference>
<feature type="transmembrane region" description="Helical" evidence="5">
    <location>
        <begin position="310"/>
        <end position="337"/>
    </location>
</feature>
<dbReference type="EMBL" id="CP028901">
    <property type="protein sequence ID" value="AWB34778.1"/>
    <property type="molecule type" value="Genomic_DNA"/>
</dbReference>
<proteinExistence type="inferred from homology"/>
<dbReference type="KEGG" id="boz:DBV39_14770"/>
<dbReference type="GO" id="GO:0055085">
    <property type="term" value="P:transmembrane transport"/>
    <property type="evidence" value="ECO:0007669"/>
    <property type="project" value="InterPro"/>
</dbReference>
<comment type="subcellular location">
    <subcellularLocation>
        <location evidence="1 5">Cell membrane</location>
        <topology evidence="1 5">Multi-pass membrane protein</topology>
    </subcellularLocation>
</comment>
<dbReference type="PANTHER" id="PTHR43496">
    <property type="entry name" value="PROTEIN LPLB"/>
    <property type="match status" value="1"/>
</dbReference>
<keyword evidence="5" id="KW-0813">Transport</keyword>
<organism evidence="7 8">
    <name type="scientific">Orrella marina</name>
    <dbReference type="NCBI Taxonomy" id="2163011"/>
    <lineage>
        <taxon>Bacteria</taxon>
        <taxon>Pseudomonadati</taxon>
        <taxon>Pseudomonadota</taxon>
        <taxon>Betaproteobacteria</taxon>
        <taxon>Burkholderiales</taxon>
        <taxon>Alcaligenaceae</taxon>
        <taxon>Orrella</taxon>
    </lineage>
</organism>
<feature type="domain" description="ABC transmembrane type-1" evidence="6">
    <location>
        <begin position="361"/>
        <end position="561"/>
    </location>
</feature>
<dbReference type="InterPro" id="IPR017664">
    <property type="entry name" value="AminoethylPonate_ABC_perm-1"/>
</dbReference>
<gene>
    <name evidence="7" type="ORF">DBV39_14770</name>
</gene>
<dbReference type="InterPro" id="IPR035906">
    <property type="entry name" value="MetI-like_sf"/>
</dbReference>
<reference evidence="7 8" key="1">
    <citation type="submission" date="2018-04" db="EMBL/GenBank/DDBJ databases">
        <title>Bordetella sp. HZ20 isolated from seawater.</title>
        <authorList>
            <person name="Sun C."/>
        </authorList>
    </citation>
    <scope>NUCLEOTIDE SEQUENCE [LARGE SCALE GENOMIC DNA]</scope>
    <source>
        <strain evidence="7 8">HZ20</strain>
    </source>
</reference>
<feature type="transmembrane region" description="Helical" evidence="5">
    <location>
        <begin position="433"/>
        <end position="453"/>
    </location>
</feature>
<evidence type="ECO:0000256" key="1">
    <source>
        <dbReference type="ARBA" id="ARBA00004651"/>
    </source>
</evidence>
<comment type="similarity">
    <text evidence="5">Belongs to the binding-protein-dependent transport system permease family.</text>
</comment>
<feature type="transmembrane region" description="Helical" evidence="5">
    <location>
        <begin position="121"/>
        <end position="143"/>
    </location>
</feature>
<dbReference type="CDD" id="cd06261">
    <property type="entry name" value="TM_PBP2"/>
    <property type="match status" value="2"/>
</dbReference>
<feature type="transmembrane region" description="Helical" evidence="5">
    <location>
        <begin position="28"/>
        <end position="54"/>
    </location>
</feature>
<dbReference type="NCBIfam" id="TIGR03262">
    <property type="entry name" value="PhnU2"/>
    <property type="match status" value="1"/>
</dbReference>
<feature type="transmembrane region" description="Helical" evidence="5">
    <location>
        <begin position="540"/>
        <end position="564"/>
    </location>
</feature>
<dbReference type="SUPFAM" id="SSF161098">
    <property type="entry name" value="MetI-like"/>
    <property type="match status" value="2"/>
</dbReference>
<dbReference type="AlphaFoldDB" id="A0A2R4XLW0"/>
<dbReference type="Proteomes" id="UP000244571">
    <property type="component" value="Chromosome"/>
</dbReference>
<feature type="transmembrane region" description="Helical" evidence="5">
    <location>
        <begin position="367"/>
        <end position="386"/>
    </location>
</feature>
<feature type="domain" description="ABC transmembrane type-1" evidence="6">
    <location>
        <begin position="83"/>
        <end position="280"/>
    </location>
</feature>
<evidence type="ECO:0000256" key="2">
    <source>
        <dbReference type="ARBA" id="ARBA00022692"/>
    </source>
</evidence>
<dbReference type="Gene3D" id="1.10.3720.10">
    <property type="entry name" value="MetI-like"/>
    <property type="match status" value="2"/>
</dbReference>
<keyword evidence="2 5" id="KW-0812">Transmembrane</keyword>
<name>A0A2R4XLW0_9BURK</name>
<dbReference type="OrthoDB" id="7056428at2"/>
<keyword evidence="8" id="KW-1185">Reference proteome</keyword>
<feature type="transmembrane region" description="Helical" evidence="5">
    <location>
        <begin position="155"/>
        <end position="179"/>
    </location>
</feature>
<sequence length="581" mass="63456">MVSTATRPLMHSVHLLARPVPRKPVDRWILTGVLGALLLWLLIFLAWPMVAILLRALFDSGGNWLGLSLINSIVLQPWFVQQTLRSLAVGVTTTLIVIPLAYGFAYALQRTCIPAKSLWRLLALMPLLAPSLLPGISLVYLFGNQGLFRPWMGDASIYGFWGIVIGEAFYTFPHALMVLTTSLMLADARLYDAAKAMGASPWRAFRIITFPSSRHGVFSAACLVFTLTVTDFGVAKVIGGDYTVLAIEAYKAVVGQMNFSKGAVIGLLLLTPALLTFALDHWLRHRRGSFISARAQPLQLRASRYRDTGFTVLVALVSGVIVSIIAVSVWASFIRFWPYNLSLSLRSYDFNNMDGGGWLAWRNSVQMSALAALFGSLIVFTGAWITETRQNACGRISGIMQKILHGLCLAPMAIPGMVLGLGYIFFFNHPDNPLGVLYGSMSILVICSIVHFYTSAHLTAVTAIRTIDPDLDYAAASLKVSAAETFIRVKLPICLPALLDIARYLFVSSMTTVSAVVFLYSPSTVLAAVAVLNMDDAGFIGPAAAMCCVIMLTSATAVTLLHWISRAAVRQTQRWRTQTHA</sequence>
<feature type="transmembrane region" description="Helical" evidence="5">
    <location>
        <begin position="86"/>
        <end position="109"/>
    </location>
</feature>
<evidence type="ECO:0000313" key="8">
    <source>
        <dbReference type="Proteomes" id="UP000244571"/>
    </source>
</evidence>
<dbReference type="GO" id="GO:0005886">
    <property type="term" value="C:plasma membrane"/>
    <property type="evidence" value="ECO:0007669"/>
    <property type="project" value="UniProtKB-SubCell"/>
</dbReference>
<accession>A0A2R4XLW0</accession>
<dbReference type="PANTHER" id="PTHR43496:SF1">
    <property type="entry name" value="POLYGALACTURONAN_RHAMNOGALACTURONAN TRANSPORT SYSTEM PERMEASE PROTEIN YTEP"/>
    <property type="match status" value="1"/>
</dbReference>
<feature type="transmembrane region" description="Helical" evidence="5">
    <location>
        <begin position="216"/>
        <end position="239"/>
    </location>
</feature>
<evidence type="ECO:0000256" key="5">
    <source>
        <dbReference type="RuleBase" id="RU363032"/>
    </source>
</evidence>
<keyword evidence="3 5" id="KW-1133">Transmembrane helix</keyword>
<protein>
    <submittedName>
        <fullName evidence="7">Putative 2-aminoethylphosphonate ABC transporter permease subunit</fullName>
    </submittedName>
</protein>
<feature type="transmembrane region" description="Helical" evidence="5">
    <location>
        <begin position="407"/>
        <end position="427"/>
    </location>
</feature>
<evidence type="ECO:0000259" key="6">
    <source>
        <dbReference type="PROSITE" id="PS50928"/>
    </source>
</evidence>
<keyword evidence="4 5" id="KW-0472">Membrane</keyword>
<feature type="transmembrane region" description="Helical" evidence="5">
    <location>
        <begin position="259"/>
        <end position="279"/>
    </location>
</feature>